<dbReference type="Gene3D" id="3.90.1200.10">
    <property type="match status" value="1"/>
</dbReference>
<dbReference type="Pfam" id="PF01636">
    <property type="entry name" value="APH"/>
    <property type="match status" value="1"/>
</dbReference>
<feature type="domain" description="Aminoglycoside phosphotransferase" evidence="1">
    <location>
        <begin position="22"/>
        <end position="213"/>
    </location>
</feature>
<comment type="caution">
    <text evidence="2">The sequence shown here is derived from an EMBL/GenBank/DDBJ whole genome shotgun (WGS) entry which is preliminary data.</text>
</comment>
<dbReference type="Proteomes" id="UP001500359">
    <property type="component" value="Unassembled WGS sequence"/>
</dbReference>
<name>A0ABN1LLP9_9ALTE</name>
<evidence type="ECO:0000313" key="2">
    <source>
        <dbReference type="EMBL" id="GAA0857671.1"/>
    </source>
</evidence>
<dbReference type="InterPro" id="IPR002575">
    <property type="entry name" value="Aminoglycoside_PTrfase"/>
</dbReference>
<reference evidence="2 3" key="1">
    <citation type="journal article" date="2019" name="Int. J. Syst. Evol. Microbiol.">
        <title>The Global Catalogue of Microorganisms (GCM) 10K type strain sequencing project: providing services to taxonomists for standard genome sequencing and annotation.</title>
        <authorList>
            <consortium name="The Broad Institute Genomics Platform"/>
            <consortium name="The Broad Institute Genome Sequencing Center for Infectious Disease"/>
            <person name="Wu L."/>
            <person name="Ma J."/>
        </authorList>
    </citation>
    <scope>NUCLEOTIDE SEQUENCE [LARGE SCALE GENOMIC DNA]</scope>
    <source>
        <strain evidence="2 3">JCM 15896</strain>
    </source>
</reference>
<organism evidence="2 3">
    <name type="scientific">Aliiglaciecola litoralis</name>
    <dbReference type="NCBI Taxonomy" id="582857"/>
    <lineage>
        <taxon>Bacteria</taxon>
        <taxon>Pseudomonadati</taxon>
        <taxon>Pseudomonadota</taxon>
        <taxon>Gammaproteobacteria</taxon>
        <taxon>Alteromonadales</taxon>
        <taxon>Alteromonadaceae</taxon>
        <taxon>Aliiglaciecola</taxon>
    </lineage>
</organism>
<dbReference type="RefSeq" id="WP_343860347.1">
    <property type="nucleotide sequence ID" value="NZ_BAAAFD010000007.1"/>
</dbReference>
<accession>A0ABN1LLP9</accession>
<sequence>MKQTNIIDELIESGLFGEHVAIEAVKGGAINRSFRLLANDTQYFLKTFELNHIAPSDRQALFIQQAQLADHQKAAKPIYLSRSHDFQVEEWVEHTSLLNSSLRHPDKITFLARVLWEIHQLPTFALSIDLPKNWMLYLENADDPDDVYWLDRIDKCKPAWIDTHKVDQVLCHNDLAMEHIALTEPAVIFDWEYAALGNRFFDLASCALINKLDEHDTIALQTHYAQLCGLSTEYVFEQCQLQFPIVALTNDLWYLVAKTVKKDIG</sequence>
<evidence type="ECO:0000313" key="3">
    <source>
        <dbReference type="Proteomes" id="UP001500359"/>
    </source>
</evidence>
<dbReference type="InterPro" id="IPR011009">
    <property type="entry name" value="Kinase-like_dom_sf"/>
</dbReference>
<keyword evidence="3" id="KW-1185">Reference proteome</keyword>
<protein>
    <recommendedName>
        <fullName evidence="1">Aminoglycoside phosphotransferase domain-containing protein</fullName>
    </recommendedName>
</protein>
<evidence type="ECO:0000259" key="1">
    <source>
        <dbReference type="Pfam" id="PF01636"/>
    </source>
</evidence>
<dbReference type="SUPFAM" id="SSF56112">
    <property type="entry name" value="Protein kinase-like (PK-like)"/>
    <property type="match status" value="1"/>
</dbReference>
<gene>
    <name evidence="2" type="ORF">GCM10009114_24320</name>
</gene>
<dbReference type="EMBL" id="BAAAFD010000007">
    <property type="protein sequence ID" value="GAA0857671.1"/>
    <property type="molecule type" value="Genomic_DNA"/>
</dbReference>
<proteinExistence type="predicted"/>